<proteinExistence type="inferred from homology"/>
<comment type="subcellular location">
    <subcellularLocation>
        <location evidence="1">Mitochondrion</location>
    </subcellularLocation>
</comment>
<dbReference type="EMBL" id="CAXLJM020000041">
    <property type="protein sequence ID" value="CAL8109675.1"/>
    <property type="molecule type" value="Genomic_DNA"/>
</dbReference>
<keyword evidence="6" id="KW-0687">Ribonucleoprotein</keyword>
<evidence type="ECO:0000256" key="9">
    <source>
        <dbReference type="SAM" id="Coils"/>
    </source>
</evidence>
<keyword evidence="11" id="KW-1185">Reference proteome</keyword>
<organism evidence="10 11">
    <name type="scientific">Orchesella dallaii</name>
    <dbReference type="NCBI Taxonomy" id="48710"/>
    <lineage>
        <taxon>Eukaryota</taxon>
        <taxon>Metazoa</taxon>
        <taxon>Ecdysozoa</taxon>
        <taxon>Arthropoda</taxon>
        <taxon>Hexapoda</taxon>
        <taxon>Collembola</taxon>
        <taxon>Entomobryomorpha</taxon>
        <taxon>Entomobryoidea</taxon>
        <taxon>Orchesellidae</taxon>
        <taxon>Orchesellinae</taxon>
        <taxon>Orchesella</taxon>
    </lineage>
</organism>
<dbReference type="PANTHER" id="PTHR21035">
    <property type="entry name" value="28S RIBOSOMAL PROTEIN S26, MITOCHONDRIAL"/>
    <property type="match status" value="1"/>
</dbReference>
<feature type="coiled-coil region" evidence="9">
    <location>
        <begin position="107"/>
        <end position="172"/>
    </location>
</feature>
<evidence type="ECO:0000256" key="4">
    <source>
        <dbReference type="ARBA" id="ARBA00022980"/>
    </source>
</evidence>
<evidence type="ECO:0000256" key="2">
    <source>
        <dbReference type="ARBA" id="ARBA00009672"/>
    </source>
</evidence>
<gene>
    <name evidence="10" type="ORF">ODALV1_LOCUS13584</name>
</gene>
<accession>A0ABP1QRC2</accession>
<evidence type="ECO:0000256" key="6">
    <source>
        <dbReference type="ARBA" id="ARBA00023274"/>
    </source>
</evidence>
<keyword evidence="5" id="KW-0496">Mitochondrion</keyword>
<sequence>MFPIVESSLGRLIILSSKKRIRLQCYIGYQSIRNYKKPIWVPIAPSKMYKNIVETPLPKMELQEVTALQETYKLYSSSLWKFQDGISREHEAQMQKEAIQVSEEVELERIFKMNDAENEKVKKIREESVIKEWEEVEAQILAMRKGLEEEELIRLEETEKVIQSELKRLEKVIKIEDLDEVIDKAMAAEWDYNFAIDKSGKIVQGRYNNSIGLADLSIPKKPNITPIQVAK</sequence>
<dbReference type="Proteomes" id="UP001642540">
    <property type="component" value="Unassembled WGS sequence"/>
</dbReference>
<protein>
    <recommendedName>
        <fullName evidence="7">Small ribosomal subunit protein mS26</fullName>
    </recommendedName>
    <alternativeName>
        <fullName evidence="8">28S ribosomal protein S26, mitochondrial</fullName>
    </alternativeName>
</protein>
<evidence type="ECO:0000256" key="1">
    <source>
        <dbReference type="ARBA" id="ARBA00004173"/>
    </source>
</evidence>
<keyword evidence="9" id="KW-0175">Coiled coil</keyword>
<keyword evidence="4" id="KW-0689">Ribosomal protein</keyword>
<dbReference type="InterPro" id="IPR026140">
    <property type="entry name" value="Ribosomal_mS26"/>
</dbReference>
<dbReference type="Pfam" id="PF14943">
    <property type="entry name" value="MRP-S26"/>
    <property type="match status" value="1"/>
</dbReference>
<evidence type="ECO:0000313" key="10">
    <source>
        <dbReference type="EMBL" id="CAL8109675.1"/>
    </source>
</evidence>
<evidence type="ECO:0000256" key="5">
    <source>
        <dbReference type="ARBA" id="ARBA00023128"/>
    </source>
</evidence>
<evidence type="ECO:0000256" key="3">
    <source>
        <dbReference type="ARBA" id="ARBA00022946"/>
    </source>
</evidence>
<dbReference type="PANTHER" id="PTHR21035:SF2">
    <property type="entry name" value="SMALL RIBOSOMAL SUBUNIT PROTEIN MS26"/>
    <property type="match status" value="1"/>
</dbReference>
<comment type="similarity">
    <text evidence="2">Belongs to the mitochondrion-specific ribosomal protein mS26 family.</text>
</comment>
<evidence type="ECO:0000256" key="7">
    <source>
        <dbReference type="ARBA" id="ARBA00035138"/>
    </source>
</evidence>
<reference evidence="10 11" key="1">
    <citation type="submission" date="2024-08" db="EMBL/GenBank/DDBJ databases">
        <authorList>
            <person name="Cucini C."/>
            <person name="Frati F."/>
        </authorList>
    </citation>
    <scope>NUCLEOTIDE SEQUENCE [LARGE SCALE GENOMIC DNA]</scope>
</reference>
<comment type="caution">
    <text evidence="10">The sequence shown here is derived from an EMBL/GenBank/DDBJ whole genome shotgun (WGS) entry which is preliminary data.</text>
</comment>
<evidence type="ECO:0000313" key="11">
    <source>
        <dbReference type="Proteomes" id="UP001642540"/>
    </source>
</evidence>
<name>A0ABP1QRC2_9HEXA</name>
<evidence type="ECO:0000256" key="8">
    <source>
        <dbReference type="ARBA" id="ARBA00035344"/>
    </source>
</evidence>
<keyword evidence="3" id="KW-0809">Transit peptide</keyword>